<dbReference type="Proteomes" id="UP000284706">
    <property type="component" value="Unassembled WGS sequence"/>
</dbReference>
<evidence type="ECO:0000256" key="1">
    <source>
        <dbReference type="SAM" id="MobiDB-lite"/>
    </source>
</evidence>
<gene>
    <name evidence="3" type="ORF">CVT26_015539</name>
</gene>
<keyword evidence="2" id="KW-1133">Transmembrane helix</keyword>
<keyword evidence="4" id="KW-1185">Reference proteome</keyword>
<proteinExistence type="predicted"/>
<organism evidence="3 4">
    <name type="scientific">Gymnopilus dilepis</name>
    <dbReference type="NCBI Taxonomy" id="231916"/>
    <lineage>
        <taxon>Eukaryota</taxon>
        <taxon>Fungi</taxon>
        <taxon>Dikarya</taxon>
        <taxon>Basidiomycota</taxon>
        <taxon>Agaricomycotina</taxon>
        <taxon>Agaricomycetes</taxon>
        <taxon>Agaricomycetidae</taxon>
        <taxon>Agaricales</taxon>
        <taxon>Agaricineae</taxon>
        <taxon>Hymenogastraceae</taxon>
        <taxon>Gymnopilus</taxon>
    </lineage>
</organism>
<accession>A0A409YD72</accession>
<dbReference type="EMBL" id="NHYE01000977">
    <property type="protein sequence ID" value="PPR00934.1"/>
    <property type="molecule type" value="Genomic_DNA"/>
</dbReference>
<reference evidence="3 4" key="1">
    <citation type="journal article" date="2018" name="Evol. Lett.">
        <title>Horizontal gene cluster transfer increased hallucinogenic mushroom diversity.</title>
        <authorList>
            <person name="Reynolds H.T."/>
            <person name="Vijayakumar V."/>
            <person name="Gluck-Thaler E."/>
            <person name="Korotkin H.B."/>
            <person name="Matheny P.B."/>
            <person name="Slot J.C."/>
        </authorList>
    </citation>
    <scope>NUCLEOTIDE SEQUENCE [LARGE SCALE GENOMIC DNA]</scope>
    <source>
        <strain evidence="3 4">SRW20</strain>
    </source>
</reference>
<keyword evidence="2" id="KW-0812">Transmembrane</keyword>
<feature type="region of interest" description="Disordered" evidence="1">
    <location>
        <begin position="1"/>
        <end position="28"/>
    </location>
</feature>
<dbReference type="InParanoid" id="A0A409YD72"/>
<name>A0A409YD72_9AGAR</name>
<dbReference type="AlphaFoldDB" id="A0A409YD72"/>
<protein>
    <submittedName>
        <fullName evidence="3">Uncharacterized protein</fullName>
    </submittedName>
</protein>
<comment type="caution">
    <text evidence="3">The sequence shown here is derived from an EMBL/GenBank/DDBJ whole genome shotgun (WGS) entry which is preliminary data.</text>
</comment>
<evidence type="ECO:0000256" key="2">
    <source>
        <dbReference type="SAM" id="Phobius"/>
    </source>
</evidence>
<keyword evidence="2" id="KW-0472">Membrane</keyword>
<feature type="transmembrane region" description="Helical" evidence="2">
    <location>
        <begin position="275"/>
        <end position="297"/>
    </location>
</feature>
<feature type="region of interest" description="Disordered" evidence="1">
    <location>
        <begin position="97"/>
        <end position="120"/>
    </location>
</feature>
<evidence type="ECO:0000313" key="3">
    <source>
        <dbReference type="EMBL" id="PPR00934.1"/>
    </source>
</evidence>
<feature type="compositionally biased region" description="Polar residues" evidence="1">
    <location>
        <begin position="110"/>
        <end position="120"/>
    </location>
</feature>
<sequence>MAQGGYVADVGNQHTEQREGRMSSTLTSLNRDNGTLLRVEEGPHLKRTRPSMPKSRIWHTARSGLASFAASCVTSSWRHPDWNVWYIGDEGSIAAGSSEAREEGRKSKCKNASPTDATQRAWSHPLNQTVPVRSDVPTPEHVPTTFSSRSHTTIDILPLTFSVAAPSIISEGQQRTPRIHSIICISLRFPRSLAPRLFVVLSLIRTPLGLRFLSAGENQPPTSSFLSTSCISISIMATPSSRRFGRAALTPRRRVYWKLAKQEENLVMAAYHGELLYYSTCYVSGLYSGILLCCVIFRLS</sequence>
<evidence type="ECO:0000313" key="4">
    <source>
        <dbReference type="Proteomes" id="UP000284706"/>
    </source>
</evidence>